<dbReference type="SUPFAM" id="SSF109604">
    <property type="entry name" value="HD-domain/PDEase-like"/>
    <property type="match status" value="1"/>
</dbReference>
<dbReference type="FunFam" id="1.10.3210.10:FF:000018">
    <property type="entry name" value="Two-component system response regulator"/>
    <property type="match status" value="1"/>
</dbReference>
<dbReference type="PANTHER" id="PTHR45228">
    <property type="entry name" value="CYCLIC DI-GMP PHOSPHODIESTERASE TM_0186-RELATED"/>
    <property type="match status" value="1"/>
</dbReference>
<dbReference type="SUPFAM" id="SSF52172">
    <property type="entry name" value="CheY-like"/>
    <property type="match status" value="1"/>
</dbReference>
<dbReference type="InterPro" id="IPR011006">
    <property type="entry name" value="CheY-like_superfamily"/>
</dbReference>
<dbReference type="GO" id="GO:0000160">
    <property type="term" value="P:phosphorelay signal transduction system"/>
    <property type="evidence" value="ECO:0007669"/>
    <property type="project" value="InterPro"/>
</dbReference>
<dbReference type="InterPro" id="IPR052020">
    <property type="entry name" value="Cyclic_di-GMP/3'3'-cGAMP_PDE"/>
</dbReference>
<dbReference type="Pfam" id="PF13487">
    <property type="entry name" value="HD_5"/>
    <property type="match status" value="1"/>
</dbReference>
<feature type="domain" description="HD-GYP" evidence="4">
    <location>
        <begin position="316"/>
        <end position="513"/>
    </location>
</feature>
<dbReference type="PANTHER" id="PTHR45228:SF9">
    <property type="entry name" value="3'3'-CGAMP-SPECIFIC PHOSPHODIESTERASE 2"/>
    <property type="match status" value="1"/>
</dbReference>
<keyword evidence="6" id="KW-1185">Reference proteome</keyword>
<dbReference type="Pfam" id="PF11849">
    <property type="entry name" value="DUF3369"/>
    <property type="match status" value="1"/>
</dbReference>
<gene>
    <name evidence="5" type="ORF">U27_04782</name>
</gene>
<organism evidence="5">
    <name type="scientific">Vecturithrix granuli</name>
    <dbReference type="NCBI Taxonomy" id="1499967"/>
    <lineage>
        <taxon>Bacteria</taxon>
        <taxon>Candidatus Moduliflexota</taxon>
        <taxon>Candidatus Vecturitrichia</taxon>
        <taxon>Candidatus Vecturitrichales</taxon>
        <taxon>Candidatus Vecturitrichaceae</taxon>
        <taxon>Candidatus Vecturithrix</taxon>
    </lineage>
</organism>
<dbReference type="Gene3D" id="3.40.50.2300">
    <property type="match status" value="1"/>
</dbReference>
<proteinExistence type="predicted"/>
<dbReference type="InterPro" id="IPR001789">
    <property type="entry name" value="Sig_transdc_resp-reg_receiver"/>
</dbReference>
<name>A0A081BZR0_VECG1</name>
<dbReference type="InterPro" id="IPR037522">
    <property type="entry name" value="HD_GYP_dom"/>
</dbReference>
<reference evidence="5" key="1">
    <citation type="journal article" date="2015" name="PeerJ">
        <title>First genomic representation of candidate bacterial phylum KSB3 points to enhanced environmental sensing as a trigger of wastewater bulking.</title>
        <authorList>
            <person name="Sekiguchi Y."/>
            <person name="Ohashi A."/>
            <person name="Parks D.H."/>
            <person name="Yamauchi T."/>
            <person name="Tyson G.W."/>
            <person name="Hugenholtz P."/>
        </authorList>
    </citation>
    <scope>NUCLEOTIDE SEQUENCE [LARGE SCALE GENOMIC DNA]</scope>
</reference>
<evidence type="ECO:0000313" key="6">
    <source>
        <dbReference type="Proteomes" id="UP000030661"/>
    </source>
</evidence>
<dbReference type="eggNOG" id="COG3437">
    <property type="taxonomic scope" value="Bacteria"/>
</dbReference>
<dbReference type="Gene3D" id="1.10.3210.10">
    <property type="entry name" value="Hypothetical protein af1432"/>
    <property type="match status" value="1"/>
</dbReference>
<dbReference type="HOGENOM" id="CLU_000445_92_10_0"/>
<evidence type="ECO:0000313" key="5">
    <source>
        <dbReference type="EMBL" id="GAK57815.1"/>
    </source>
</evidence>
<dbReference type="SMART" id="SM00448">
    <property type="entry name" value="REC"/>
    <property type="match status" value="1"/>
</dbReference>
<evidence type="ECO:0000256" key="2">
    <source>
        <dbReference type="PROSITE-ProRule" id="PRU00169"/>
    </source>
</evidence>
<evidence type="ECO:0000259" key="4">
    <source>
        <dbReference type="PROSITE" id="PS51832"/>
    </source>
</evidence>
<dbReference type="AlphaFoldDB" id="A0A081BZR0"/>
<dbReference type="SMART" id="SM00471">
    <property type="entry name" value="HDc"/>
    <property type="match status" value="1"/>
</dbReference>
<dbReference type="CDD" id="cd00077">
    <property type="entry name" value="HDc"/>
    <property type="match status" value="1"/>
</dbReference>
<protein>
    <submittedName>
        <fullName evidence="5">Two-component response receiver and regulator protein</fullName>
    </submittedName>
</protein>
<dbReference type="GO" id="GO:0004112">
    <property type="term" value="F:cyclic-nucleotide phosphodiesterase activity"/>
    <property type="evidence" value="ECO:0007669"/>
    <property type="project" value="UniProtKB-ARBA"/>
</dbReference>
<dbReference type="Pfam" id="PF00072">
    <property type="entry name" value="Response_reg"/>
    <property type="match status" value="1"/>
</dbReference>
<dbReference type="PROSITE" id="PS51832">
    <property type="entry name" value="HD_GYP"/>
    <property type="match status" value="1"/>
</dbReference>
<evidence type="ECO:0000259" key="3">
    <source>
        <dbReference type="PROSITE" id="PS50110"/>
    </source>
</evidence>
<dbReference type="STRING" id="1499967.U27_04782"/>
<feature type="domain" description="Response regulatory" evidence="3">
    <location>
        <begin position="25"/>
        <end position="149"/>
    </location>
</feature>
<dbReference type="Proteomes" id="UP000030661">
    <property type="component" value="Unassembled WGS sequence"/>
</dbReference>
<keyword evidence="2" id="KW-0597">Phosphoprotein</keyword>
<evidence type="ECO:0000256" key="1">
    <source>
        <dbReference type="ARBA" id="ARBA00022801"/>
    </source>
</evidence>
<feature type="modified residue" description="4-aspartylphosphate" evidence="2">
    <location>
        <position position="80"/>
    </location>
</feature>
<accession>A0A081BZR0</accession>
<keyword evidence="1" id="KW-0378">Hydrolase</keyword>
<dbReference type="EMBL" id="DF820466">
    <property type="protein sequence ID" value="GAK57815.1"/>
    <property type="molecule type" value="Genomic_DNA"/>
</dbReference>
<dbReference type="PROSITE" id="PS50110">
    <property type="entry name" value="RESPONSE_REGULATORY"/>
    <property type="match status" value="1"/>
</dbReference>
<dbReference type="InterPro" id="IPR003607">
    <property type="entry name" value="HD/PDEase_dom"/>
</dbReference>
<dbReference type="GO" id="GO:0009214">
    <property type="term" value="P:cyclic nucleotide catabolic process"/>
    <property type="evidence" value="ECO:0007669"/>
    <property type="project" value="UniProtKB-ARBA"/>
</dbReference>
<dbReference type="InterPro" id="IPR021800">
    <property type="entry name" value="DUF3369"/>
</dbReference>
<sequence length="518" mass="58994">MIKEEELLFAEEPSLTTAKMLKPWKIVIADDDEEVHAVTRMVLDGFVFEGQGLELLGAYSGAETKRLLKEHPDTALVLLDVVMEEDTTGLEVVKYIREVLQNRFVRIIMRTGQPGQAPERRVTIEYDINDYKEKTELTAQKLFTAVIASLRAYRDLKIIEKNRQGLTHIVSASTHLFELRTLKQFVTSALAQLVSLLDLRENGYLVSSSGLALKRDKHSYKVLAGIGEFTNYESWATHQDIMNSELTPFFNYVVETRQSLFSENAYIGYFKTRRDAEYLLYLQNQHGFSEIEADLIKMFAANIAVAFDNLSLNEEIEETQKEAIYTLGEAVESRSEEAGFHVKRVGDFCYLLAQKYGLDQETAKLIRMAAPMHDVGKIGIPDAILNKPGKLTPEEFEIIKTHTTIGYDILKGSKQKILTTAAIIALEHHERWDGFGYPTGLKGEQINILARITKVADVFDALSCKRVYKDAWELNQVLELFREDRGSHFEPTLVSLLLNNLNDFLEVSHIHYNEKNEV</sequence>